<evidence type="ECO:0000259" key="6">
    <source>
        <dbReference type="PROSITE" id="PS50048"/>
    </source>
</evidence>
<dbReference type="Pfam" id="PF11951">
    <property type="entry name" value="Fungal_trans_2"/>
    <property type="match status" value="1"/>
</dbReference>
<keyword evidence="4" id="KW-0539">Nucleus</keyword>
<dbReference type="PANTHER" id="PTHR38111:SF11">
    <property type="entry name" value="TRANSCRIPTION FACTOR DOMAIN-CONTAINING PROTEIN-RELATED"/>
    <property type="match status" value="1"/>
</dbReference>
<dbReference type="AlphaFoldDB" id="A0AAD4Q6D5"/>
<dbReference type="CDD" id="cd00067">
    <property type="entry name" value="GAL4"/>
    <property type="match status" value="1"/>
</dbReference>
<reference evidence="7" key="1">
    <citation type="submission" date="2021-12" db="EMBL/GenBank/DDBJ databases">
        <title>Convergent genome expansion in fungi linked to evolution of root-endophyte symbiosis.</title>
        <authorList>
            <consortium name="DOE Joint Genome Institute"/>
            <person name="Ke Y.-H."/>
            <person name="Bonito G."/>
            <person name="Liao H.-L."/>
            <person name="Looney B."/>
            <person name="Rojas-Flechas A."/>
            <person name="Nash J."/>
            <person name="Hameed K."/>
            <person name="Schadt C."/>
            <person name="Martin F."/>
            <person name="Crous P.W."/>
            <person name="Miettinen O."/>
            <person name="Magnuson J.K."/>
            <person name="Labbe J."/>
            <person name="Jacobson D."/>
            <person name="Doktycz M.J."/>
            <person name="Veneault-Fourrey C."/>
            <person name="Kuo A."/>
            <person name="Mondo S."/>
            <person name="Calhoun S."/>
            <person name="Riley R."/>
            <person name="Ohm R."/>
            <person name="LaButti K."/>
            <person name="Andreopoulos B."/>
            <person name="Pangilinan J."/>
            <person name="Nolan M."/>
            <person name="Tritt A."/>
            <person name="Clum A."/>
            <person name="Lipzen A."/>
            <person name="Daum C."/>
            <person name="Barry K."/>
            <person name="Grigoriev I.V."/>
            <person name="Vilgalys R."/>
        </authorList>
    </citation>
    <scope>NUCLEOTIDE SEQUENCE</scope>
    <source>
        <strain evidence="7">PMI_201</strain>
    </source>
</reference>
<dbReference type="SMART" id="SM00066">
    <property type="entry name" value="GAL4"/>
    <property type="match status" value="1"/>
</dbReference>
<dbReference type="GO" id="GO:0000981">
    <property type="term" value="F:DNA-binding transcription factor activity, RNA polymerase II-specific"/>
    <property type="evidence" value="ECO:0007669"/>
    <property type="project" value="InterPro"/>
</dbReference>
<dbReference type="EMBL" id="JAJTJA010000001">
    <property type="protein sequence ID" value="KAH8705237.1"/>
    <property type="molecule type" value="Genomic_DNA"/>
</dbReference>
<dbReference type="InterPro" id="IPR021858">
    <property type="entry name" value="Fun_TF"/>
</dbReference>
<evidence type="ECO:0000256" key="2">
    <source>
        <dbReference type="ARBA" id="ARBA00023125"/>
    </source>
</evidence>
<name>A0AAD4Q6D5_9EURO</name>
<dbReference type="InterPro" id="IPR036864">
    <property type="entry name" value="Zn2-C6_fun-type_DNA-bd_sf"/>
</dbReference>
<accession>A0AAD4Q6D5</accession>
<dbReference type="PROSITE" id="PS50048">
    <property type="entry name" value="ZN2_CY6_FUNGAL_2"/>
    <property type="match status" value="1"/>
</dbReference>
<proteinExistence type="predicted"/>
<dbReference type="Pfam" id="PF00172">
    <property type="entry name" value="Zn_clus"/>
    <property type="match status" value="1"/>
</dbReference>
<evidence type="ECO:0000256" key="3">
    <source>
        <dbReference type="ARBA" id="ARBA00023163"/>
    </source>
</evidence>
<evidence type="ECO:0000313" key="8">
    <source>
        <dbReference type="Proteomes" id="UP001201262"/>
    </source>
</evidence>
<evidence type="ECO:0000256" key="1">
    <source>
        <dbReference type="ARBA" id="ARBA00023015"/>
    </source>
</evidence>
<dbReference type="RefSeq" id="XP_046077858.1">
    <property type="nucleotide sequence ID" value="XM_046210342.1"/>
</dbReference>
<dbReference type="Gene3D" id="4.10.240.10">
    <property type="entry name" value="Zn(2)-C6 fungal-type DNA-binding domain"/>
    <property type="match status" value="1"/>
</dbReference>
<evidence type="ECO:0000256" key="5">
    <source>
        <dbReference type="SAM" id="MobiDB-lite"/>
    </source>
</evidence>
<evidence type="ECO:0000313" key="7">
    <source>
        <dbReference type="EMBL" id="KAH8705237.1"/>
    </source>
</evidence>
<keyword evidence="1" id="KW-0805">Transcription regulation</keyword>
<feature type="compositionally biased region" description="Low complexity" evidence="5">
    <location>
        <begin position="84"/>
        <end position="98"/>
    </location>
</feature>
<dbReference type="PANTHER" id="PTHR38111">
    <property type="entry name" value="ZN(2)-C6 FUNGAL-TYPE DOMAIN-CONTAINING PROTEIN-RELATED"/>
    <property type="match status" value="1"/>
</dbReference>
<evidence type="ECO:0000256" key="4">
    <source>
        <dbReference type="ARBA" id="ARBA00023242"/>
    </source>
</evidence>
<dbReference type="SUPFAM" id="SSF57701">
    <property type="entry name" value="Zn2/Cys6 DNA-binding domain"/>
    <property type="match status" value="1"/>
</dbReference>
<dbReference type="GO" id="GO:0008270">
    <property type="term" value="F:zinc ion binding"/>
    <property type="evidence" value="ECO:0007669"/>
    <property type="project" value="InterPro"/>
</dbReference>
<sequence length="561" mass="63047">MVGVAGKSKGCKTCRQRKIACGLQRPQCAQCIKSNRICLGYDRDVQFIPMQAKLTEKKLVVTSSFGEIRRSSAPIHKKGQLPNSTSSTTSKSLESGHSNKNGYCPVEEQPKHAILNPILDGICASANRQQLLNAFISICIPRDTEVAGSSSPRNGGPWLLLLRELSIRTVALEASISAISASVLGRLQNNYSLIKESLKLYTIGLRELQKALWNPRLMYNDEILAACLCLSLYEVLECPGEGNQAYYNHCKGCMRLVAARGVERHVSGIGHELFLGLRSQGILLSIVTRQPSFLSTSLWMEDPWKEQPKRPLDRLMDCLCEAPAIYKTGDQVETLTPLESLEFHLDSISKLWKIDATLEGVYDDFAKEFPCPMYWSVLSTEPSSADDPILGKVFPVAYDFPYLKVARSLMMYWSCRFLVWAGFFYLYHGVMEIDIDAMDAHCSNYPDCALFDDGMCHCRHLVVQQSGHYRYDKSHLKPLEFRLDLKSLVYNVCQSVEYCMKSSVPIFGVWSVTTPLSLVYETVKHIPGFKREVAWMEAALRKLQASGVRIIDYSTSINNPL</sequence>
<feature type="domain" description="Zn(2)-C6 fungal-type" evidence="6">
    <location>
        <begin position="10"/>
        <end position="38"/>
    </location>
</feature>
<keyword evidence="8" id="KW-1185">Reference proteome</keyword>
<keyword evidence="2" id="KW-0238">DNA-binding</keyword>
<dbReference type="PROSITE" id="PS00463">
    <property type="entry name" value="ZN2_CY6_FUNGAL_1"/>
    <property type="match status" value="1"/>
</dbReference>
<comment type="caution">
    <text evidence="7">The sequence shown here is derived from an EMBL/GenBank/DDBJ whole genome shotgun (WGS) entry which is preliminary data.</text>
</comment>
<dbReference type="GeneID" id="70240629"/>
<dbReference type="Proteomes" id="UP001201262">
    <property type="component" value="Unassembled WGS sequence"/>
</dbReference>
<organism evidence="7 8">
    <name type="scientific">Talaromyces proteolyticus</name>
    <dbReference type="NCBI Taxonomy" id="1131652"/>
    <lineage>
        <taxon>Eukaryota</taxon>
        <taxon>Fungi</taxon>
        <taxon>Dikarya</taxon>
        <taxon>Ascomycota</taxon>
        <taxon>Pezizomycotina</taxon>
        <taxon>Eurotiomycetes</taxon>
        <taxon>Eurotiomycetidae</taxon>
        <taxon>Eurotiales</taxon>
        <taxon>Trichocomaceae</taxon>
        <taxon>Talaromyces</taxon>
        <taxon>Talaromyces sect. Bacilispori</taxon>
    </lineage>
</organism>
<protein>
    <recommendedName>
        <fullName evidence="6">Zn(2)-C6 fungal-type domain-containing protein</fullName>
    </recommendedName>
</protein>
<gene>
    <name evidence="7" type="ORF">BGW36DRAFT_285686</name>
</gene>
<dbReference type="InterPro" id="IPR001138">
    <property type="entry name" value="Zn2Cys6_DnaBD"/>
</dbReference>
<keyword evidence="3" id="KW-0804">Transcription</keyword>
<dbReference type="InterPro" id="IPR053178">
    <property type="entry name" value="Osmoadaptation_assoc"/>
</dbReference>
<dbReference type="GO" id="GO:0003677">
    <property type="term" value="F:DNA binding"/>
    <property type="evidence" value="ECO:0007669"/>
    <property type="project" value="UniProtKB-KW"/>
</dbReference>
<feature type="region of interest" description="Disordered" evidence="5">
    <location>
        <begin position="72"/>
        <end position="100"/>
    </location>
</feature>